<gene>
    <name evidence="5" type="ORF">C1S79_18450</name>
</gene>
<dbReference type="Gene3D" id="1.10.10.60">
    <property type="entry name" value="Homeodomain-like"/>
    <property type="match status" value="1"/>
</dbReference>
<feature type="DNA-binding region" description="H-T-H motif" evidence="2">
    <location>
        <begin position="94"/>
        <end position="113"/>
    </location>
</feature>
<reference evidence="5 6" key="1">
    <citation type="submission" date="2018-01" db="EMBL/GenBank/DDBJ databases">
        <title>Comparative genomics of Mycobacterium mucogenicum and Mycobacterium neoaurum clade members emphasizing tRNA and non-coding RNA.</title>
        <authorList>
            <person name="Behra P.R.K."/>
            <person name="Pettersson B.M.F."/>
            <person name="Das S."/>
            <person name="Dasgupta S."/>
            <person name="Kirsebom L.A."/>
        </authorList>
    </citation>
    <scope>NUCLEOTIDE SEQUENCE [LARGE SCALE GENOMIC DNA]</scope>
    <source>
        <strain evidence="5 6">DSM 45104</strain>
    </source>
</reference>
<comment type="caution">
    <text evidence="5">The sequence shown here is derived from an EMBL/GenBank/DDBJ whole genome shotgun (WGS) entry which is preliminary data.</text>
</comment>
<dbReference type="InterPro" id="IPR001647">
    <property type="entry name" value="HTH_TetR"/>
</dbReference>
<dbReference type="Proteomes" id="UP000309984">
    <property type="component" value="Unassembled WGS sequence"/>
</dbReference>
<proteinExistence type="predicted"/>
<evidence type="ECO:0000313" key="5">
    <source>
        <dbReference type="EMBL" id="TLH64620.1"/>
    </source>
</evidence>
<dbReference type="InterPro" id="IPR009057">
    <property type="entry name" value="Homeodomain-like_sf"/>
</dbReference>
<evidence type="ECO:0000313" key="6">
    <source>
        <dbReference type="Proteomes" id="UP000309984"/>
    </source>
</evidence>
<feature type="region of interest" description="Disordered" evidence="3">
    <location>
        <begin position="40"/>
        <end position="72"/>
    </location>
</feature>
<protein>
    <submittedName>
        <fullName evidence="5">TetR/AcrR family transcriptional regulator</fullName>
    </submittedName>
</protein>
<dbReference type="InterPro" id="IPR036271">
    <property type="entry name" value="Tet_transcr_reg_TetR-rel_C_sf"/>
</dbReference>
<accession>A0AA94UGB4</accession>
<dbReference type="InterPro" id="IPR050109">
    <property type="entry name" value="HTH-type_TetR-like_transc_reg"/>
</dbReference>
<dbReference type="PANTHER" id="PTHR30055">
    <property type="entry name" value="HTH-TYPE TRANSCRIPTIONAL REGULATOR RUTR"/>
    <property type="match status" value="1"/>
</dbReference>
<name>A0AA94UGB4_9MYCO</name>
<dbReference type="AlphaFoldDB" id="A0AA94UGB4"/>
<dbReference type="GO" id="GO:0003700">
    <property type="term" value="F:DNA-binding transcription factor activity"/>
    <property type="evidence" value="ECO:0007669"/>
    <property type="project" value="TreeGrafter"/>
</dbReference>
<dbReference type="Gene3D" id="1.10.357.10">
    <property type="entry name" value="Tetracycline Repressor, domain 2"/>
    <property type="match status" value="1"/>
</dbReference>
<dbReference type="SUPFAM" id="SSF48498">
    <property type="entry name" value="Tetracyclin repressor-like, C-terminal domain"/>
    <property type="match status" value="1"/>
</dbReference>
<evidence type="ECO:0000256" key="3">
    <source>
        <dbReference type="SAM" id="MobiDB-lite"/>
    </source>
</evidence>
<keyword evidence="6" id="KW-1185">Reference proteome</keyword>
<dbReference type="PANTHER" id="PTHR30055:SF184">
    <property type="entry name" value="HTH-TYPE TRANSCRIPTIONAL REGULATOR ETHR"/>
    <property type="match status" value="1"/>
</dbReference>
<organism evidence="5 6">
    <name type="scientific">Mycolicibacterium phocaicum</name>
    <dbReference type="NCBI Taxonomy" id="319706"/>
    <lineage>
        <taxon>Bacteria</taxon>
        <taxon>Bacillati</taxon>
        <taxon>Actinomycetota</taxon>
        <taxon>Actinomycetes</taxon>
        <taxon>Mycobacteriales</taxon>
        <taxon>Mycobacteriaceae</taxon>
        <taxon>Mycolicibacterium</taxon>
    </lineage>
</organism>
<feature type="domain" description="HTH tetR-type" evidence="4">
    <location>
        <begin position="71"/>
        <end position="131"/>
    </location>
</feature>
<dbReference type="PROSITE" id="PS50977">
    <property type="entry name" value="HTH_TETR_2"/>
    <property type="match status" value="1"/>
</dbReference>
<sequence length="260" mass="27987">MIVSIGRRWCCRPPPWWKYRATRNALPNRKRAVMLATRRQPNGACCPGSPTATDSPSATGRDRTTTTDRGDHARTAILTALRALLDQNPISEVSVQAITRQAGVTRTAFYFYFESKYSALAELLHGRTTAAMLDQSFALRTPGESTPALIARVIAGIRAALAADDPVWASCRASAGYEPEIAEIVAAVEDAITCRIVALVSAEVHRGAQPISTDLVALVRVLTTATVAGCAPARVAAQPDHLDRTTDAVAALWRNALWPN</sequence>
<feature type="compositionally biased region" description="Basic and acidic residues" evidence="3">
    <location>
        <begin position="60"/>
        <end position="72"/>
    </location>
</feature>
<dbReference type="EMBL" id="POTM01000047">
    <property type="protein sequence ID" value="TLH64620.1"/>
    <property type="molecule type" value="Genomic_DNA"/>
</dbReference>
<evidence type="ECO:0000256" key="2">
    <source>
        <dbReference type="PROSITE-ProRule" id="PRU00335"/>
    </source>
</evidence>
<keyword evidence="1 2" id="KW-0238">DNA-binding</keyword>
<dbReference type="GO" id="GO:0000976">
    <property type="term" value="F:transcription cis-regulatory region binding"/>
    <property type="evidence" value="ECO:0007669"/>
    <property type="project" value="TreeGrafter"/>
</dbReference>
<dbReference type="SUPFAM" id="SSF46689">
    <property type="entry name" value="Homeodomain-like"/>
    <property type="match status" value="1"/>
</dbReference>
<evidence type="ECO:0000259" key="4">
    <source>
        <dbReference type="PROSITE" id="PS50977"/>
    </source>
</evidence>
<dbReference type="Pfam" id="PF00440">
    <property type="entry name" value="TetR_N"/>
    <property type="match status" value="1"/>
</dbReference>
<evidence type="ECO:0000256" key="1">
    <source>
        <dbReference type="ARBA" id="ARBA00023125"/>
    </source>
</evidence>